<feature type="domain" description="Histidine kinase/HSP90-like ATPase" evidence="1">
    <location>
        <begin position="36"/>
        <end position="134"/>
    </location>
</feature>
<reference evidence="2 3" key="2">
    <citation type="submission" date="2016-12" db="EMBL/GenBank/DDBJ databases">
        <title>Draft Genome Sequence of Cystobacter ferrugineus Strain Cbfe23.</title>
        <authorList>
            <person name="Akbar S."/>
            <person name="Dowd S.E."/>
            <person name="Stevens D.C."/>
        </authorList>
    </citation>
    <scope>NUCLEOTIDE SEQUENCE [LARGE SCALE GENOMIC DNA]</scope>
    <source>
        <strain evidence="2 3">Cbfe23</strain>
    </source>
</reference>
<dbReference type="InterPro" id="IPR036890">
    <property type="entry name" value="HATPase_C_sf"/>
</dbReference>
<proteinExistence type="predicted"/>
<protein>
    <submittedName>
        <fullName evidence="2">Anti-sigma regulatory factor</fullName>
    </submittedName>
</protein>
<evidence type="ECO:0000259" key="1">
    <source>
        <dbReference type="SMART" id="SM00387"/>
    </source>
</evidence>
<gene>
    <name evidence="2" type="ORF">BON30_39645</name>
</gene>
<accession>A0A1L9AYX8</accession>
<evidence type="ECO:0000313" key="2">
    <source>
        <dbReference type="EMBL" id="OJH35176.1"/>
    </source>
</evidence>
<sequence length="134" mass="14560">MNILRSESMPIRSSQDLVLVRQAVRSWSAELKFSLVEQTKMVTAASELARNTLDYGGGGNVTLQVVQDGIRRGLRLSFEDQGPGIPDVELALRDGYTSGGGMGLGLGGSKRLVNDFEIFSKVGEGTRVTVTRWK</sequence>
<organism evidence="2 3">
    <name type="scientific">Cystobacter ferrugineus</name>
    <dbReference type="NCBI Taxonomy" id="83449"/>
    <lineage>
        <taxon>Bacteria</taxon>
        <taxon>Pseudomonadati</taxon>
        <taxon>Myxococcota</taxon>
        <taxon>Myxococcia</taxon>
        <taxon>Myxococcales</taxon>
        <taxon>Cystobacterineae</taxon>
        <taxon>Archangiaceae</taxon>
        <taxon>Cystobacter</taxon>
    </lineage>
</organism>
<dbReference type="Gene3D" id="3.30.565.10">
    <property type="entry name" value="Histidine kinase-like ATPase, C-terminal domain"/>
    <property type="match status" value="1"/>
</dbReference>
<comment type="caution">
    <text evidence="2">The sequence shown here is derived from an EMBL/GenBank/DDBJ whole genome shotgun (WGS) entry which is preliminary data.</text>
</comment>
<dbReference type="CDD" id="cd16934">
    <property type="entry name" value="HATPase_RsbT-like"/>
    <property type="match status" value="1"/>
</dbReference>
<dbReference type="Proteomes" id="UP000182229">
    <property type="component" value="Unassembled WGS sequence"/>
</dbReference>
<keyword evidence="3" id="KW-1185">Reference proteome</keyword>
<dbReference type="AlphaFoldDB" id="A0A1L9AYX8"/>
<dbReference type="SMART" id="SM00387">
    <property type="entry name" value="HATPase_c"/>
    <property type="match status" value="1"/>
</dbReference>
<name>A0A1L9AYX8_9BACT</name>
<dbReference type="Pfam" id="PF02518">
    <property type="entry name" value="HATPase_c"/>
    <property type="match status" value="1"/>
</dbReference>
<reference evidence="3" key="1">
    <citation type="submission" date="2016-11" db="EMBL/GenBank/DDBJ databases">
        <authorList>
            <person name="Shukria A."/>
            <person name="Stevens D.C."/>
        </authorList>
    </citation>
    <scope>NUCLEOTIDE SEQUENCE [LARGE SCALE GENOMIC DNA]</scope>
    <source>
        <strain evidence="3">Cbfe23</strain>
    </source>
</reference>
<dbReference type="OrthoDB" id="9799195at2"/>
<dbReference type="STRING" id="83449.BON30_39645"/>
<dbReference type="EMBL" id="MPIN01000015">
    <property type="protein sequence ID" value="OJH35176.1"/>
    <property type="molecule type" value="Genomic_DNA"/>
</dbReference>
<evidence type="ECO:0000313" key="3">
    <source>
        <dbReference type="Proteomes" id="UP000182229"/>
    </source>
</evidence>
<dbReference type="SUPFAM" id="SSF55874">
    <property type="entry name" value="ATPase domain of HSP90 chaperone/DNA topoisomerase II/histidine kinase"/>
    <property type="match status" value="1"/>
</dbReference>
<dbReference type="InterPro" id="IPR003594">
    <property type="entry name" value="HATPase_dom"/>
</dbReference>